<reference evidence="1" key="1">
    <citation type="submission" date="2025-08" db="UniProtKB">
        <authorList>
            <consortium name="Ensembl"/>
        </authorList>
    </citation>
    <scope>IDENTIFICATION</scope>
</reference>
<organism evidence="1 2">
    <name type="scientific">Neovison vison</name>
    <name type="common">American mink</name>
    <name type="synonym">Mustela vison</name>
    <dbReference type="NCBI Taxonomy" id="452646"/>
    <lineage>
        <taxon>Eukaryota</taxon>
        <taxon>Metazoa</taxon>
        <taxon>Chordata</taxon>
        <taxon>Craniata</taxon>
        <taxon>Vertebrata</taxon>
        <taxon>Euteleostomi</taxon>
        <taxon>Mammalia</taxon>
        <taxon>Eutheria</taxon>
        <taxon>Laurasiatheria</taxon>
        <taxon>Carnivora</taxon>
        <taxon>Caniformia</taxon>
        <taxon>Musteloidea</taxon>
        <taxon>Mustelidae</taxon>
        <taxon>Mustelinae</taxon>
        <taxon>Neogale</taxon>
    </lineage>
</organism>
<dbReference type="Ensembl" id="ENSNVIT00000004109.1">
    <property type="protein sequence ID" value="ENSNVIP00000003511.1"/>
    <property type="gene ID" value="ENSNVIG00000002789.1"/>
</dbReference>
<dbReference type="Proteomes" id="UP000694425">
    <property type="component" value="Unplaced"/>
</dbReference>
<keyword evidence="2" id="KW-1185">Reference proteome</keyword>
<reference evidence="1" key="2">
    <citation type="submission" date="2025-09" db="UniProtKB">
        <authorList>
            <consortium name="Ensembl"/>
        </authorList>
    </citation>
    <scope>IDENTIFICATION</scope>
</reference>
<accession>A0A8C7EJP8</accession>
<dbReference type="AlphaFoldDB" id="A0A8C7EJP8"/>
<evidence type="ECO:0000313" key="1">
    <source>
        <dbReference type="Ensembl" id="ENSNVIP00000003511.1"/>
    </source>
</evidence>
<protein>
    <submittedName>
        <fullName evidence="1">CREB/ATF bZIP transcription factor</fullName>
    </submittedName>
</protein>
<proteinExistence type="predicted"/>
<evidence type="ECO:0000313" key="2">
    <source>
        <dbReference type="Proteomes" id="UP000694425"/>
    </source>
</evidence>
<sequence>MRAEHPAFIPSLPPNPFFSFLGDFLPARLRCRGYRTVVPASQPVDTAVGAEETGPAAGHISCFILKA</sequence>
<name>A0A8C7EJP8_NEOVI</name>
<dbReference type="GeneTree" id="ENSGT00390000016589"/>